<evidence type="ECO:0000313" key="3">
    <source>
        <dbReference type="WBParaSite" id="jg6826"/>
    </source>
</evidence>
<organism evidence="2 3">
    <name type="scientific">Ditylenchus dipsaci</name>
    <dbReference type="NCBI Taxonomy" id="166011"/>
    <lineage>
        <taxon>Eukaryota</taxon>
        <taxon>Metazoa</taxon>
        <taxon>Ecdysozoa</taxon>
        <taxon>Nematoda</taxon>
        <taxon>Chromadorea</taxon>
        <taxon>Rhabditida</taxon>
        <taxon>Tylenchina</taxon>
        <taxon>Tylenchomorpha</taxon>
        <taxon>Sphaerularioidea</taxon>
        <taxon>Anguinidae</taxon>
        <taxon>Anguininae</taxon>
        <taxon>Ditylenchus</taxon>
    </lineage>
</organism>
<accession>A0A915EKD5</accession>
<feature type="domain" description="2-oxoacid dehydrogenase acyltransferase catalytic" evidence="1">
    <location>
        <begin position="5"/>
        <end position="63"/>
    </location>
</feature>
<dbReference type="GO" id="GO:0045254">
    <property type="term" value="C:pyruvate dehydrogenase complex"/>
    <property type="evidence" value="ECO:0007669"/>
    <property type="project" value="InterPro"/>
</dbReference>
<dbReference type="GO" id="GO:0004742">
    <property type="term" value="F:dihydrolipoyllysine-residue acetyltransferase activity"/>
    <property type="evidence" value="ECO:0007669"/>
    <property type="project" value="TreeGrafter"/>
</dbReference>
<evidence type="ECO:0000313" key="2">
    <source>
        <dbReference type="Proteomes" id="UP000887574"/>
    </source>
</evidence>
<dbReference type="GO" id="GO:0006086">
    <property type="term" value="P:pyruvate decarboxylation to acetyl-CoA"/>
    <property type="evidence" value="ECO:0007669"/>
    <property type="project" value="InterPro"/>
</dbReference>
<dbReference type="WBParaSite" id="jg6826">
    <property type="protein sequence ID" value="jg6826"/>
    <property type="gene ID" value="jg6826"/>
</dbReference>
<proteinExistence type="predicted"/>
<dbReference type="PANTHER" id="PTHR23151">
    <property type="entry name" value="DIHYDROLIPOAMIDE ACETYL/SUCCINYL-TRANSFERASE-RELATED"/>
    <property type="match status" value="1"/>
</dbReference>
<protein>
    <submittedName>
        <fullName evidence="3">2-oxoacid dehydrogenase acyltransferase catalytic domain-containing protein</fullName>
    </submittedName>
</protein>
<dbReference type="InterPro" id="IPR023213">
    <property type="entry name" value="CAT-like_dom_sf"/>
</dbReference>
<dbReference type="SUPFAM" id="SSF52777">
    <property type="entry name" value="CoA-dependent acyltransferases"/>
    <property type="match status" value="1"/>
</dbReference>
<name>A0A915EKD5_9BILA</name>
<sequence length="98" mass="10842">MDSFIRQHNNVDVSVAVSTDVGLITPIVFNAHHKGLATISEEVQSLPQRREKENCSPASFREGRLRSLILACLEVWTISQQSSTPSILHFAIAAAREN</sequence>
<dbReference type="Proteomes" id="UP000887574">
    <property type="component" value="Unplaced"/>
</dbReference>
<dbReference type="PANTHER" id="PTHR23151:SF90">
    <property type="entry name" value="DIHYDROLIPOYLLYSINE-RESIDUE ACETYLTRANSFERASE COMPONENT OF PYRUVATE DEHYDROGENASE COMPLEX, MITOCHONDRIAL-RELATED"/>
    <property type="match status" value="1"/>
</dbReference>
<dbReference type="InterPro" id="IPR045257">
    <property type="entry name" value="E2/Pdx1"/>
</dbReference>
<dbReference type="Pfam" id="PF00198">
    <property type="entry name" value="2-oxoacid_dh"/>
    <property type="match status" value="1"/>
</dbReference>
<dbReference type="Gene3D" id="3.30.559.10">
    <property type="entry name" value="Chloramphenicol acetyltransferase-like domain"/>
    <property type="match status" value="1"/>
</dbReference>
<keyword evidence="2" id="KW-1185">Reference proteome</keyword>
<dbReference type="InterPro" id="IPR001078">
    <property type="entry name" value="2-oxoacid_DH_actylTfrase"/>
</dbReference>
<evidence type="ECO:0000259" key="1">
    <source>
        <dbReference type="Pfam" id="PF00198"/>
    </source>
</evidence>
<dbReference type="AlphaFoldDB" id="A0A915EKD5"/>
<reference evidence="3" key="1">
    <citation type="submission" date="2022-11" db="UniProtKB">
        <authorList>
            <consortium name="WormBaseParasite"/>
        </authorList>
    </citation>
    <scope>IDENTIFICATION</scope>
</reference>